<feature type="compositionally biased region" description="Polar residues" evidence="1">
    <location>
        <begin position="128"/>
        <end position="140"/>
    </location>
</feature>
<dbReference type="Proteomes" id="UP001589887">
    <property type="component" value="Unassembled WGS sequence"/>
</dbReference>
<organism evidence="2 3">
    <name type="scientific">Streptomyces noboritoensis</name>
    <dbReference type="NCBI Taxonomy" id="67337"/>
    <lineage>
        <taxon>Bacteria</taxon>
        <taxon>Bacillati</taxon>
        <taxon>Actinomycetota</taxon>
        <taxon>Actinomycetes</taxon>
        <taxon>Kitasatosporales</taxon>
        <taxon>Streptomycetaceae</taxon>
        <taxon>Streptomyces</taxon>
    </lineage>
</organism>
<protein>
    <recommendedName>
        <fullName evidence="4">Nucleotide exchange factor GrpE</fullName>
    </recommendedName>
</protein>
<dbReference type="EMBL" id="JBHMQV010000009">
    <property type="protein sequence ID" value="MFC0847112.1"/>
    <property type="molecule type" value="Genomic_DNA"/>
</dbReference>
<dbReference type="RefSeq" id="WP_394322085.1">
    <property type="nucleotide sequence ID" value="NZ_JBHMQV010000009.1"/>
</dbReference>
<feature type="region of interest" description="Disordered" evidence="1">
    <location>
        <begin position="90"/>
        <end position="140"/>
    </location>
</feature>
<evidence type="ECO:0000313" key="3">
    <source>
        <dbReference type="Proteomes" id="UP001589887"/>
    </source>
</evidence>
<keyword evidence="3" id="KW-1185">Reference proteome</keyword>
<proteinExistence type="predicted"/>
<reference evidence="2 3" key="1">
    <citation type="submission" date="2024-09" db="EMBL/GenBank/DDBJ databases">
        <authorList>
            <person name="Sun Q."/>
            <person name="Mori K."/>
        </authorList>
    </citation>
    <scope>NUCLEOTIDE SEQUENCE [LARGE SCALE GENOMIC DNA]</scope>
    <source>
        <strain evidence="2 3">JCM 4557</strain>
    </source>
</reference>
<sequence>MSELDTFPPVPAEEPPLPQEPDDAAETETDRLRAEVADLRRERDAWERQDAVDGLLQRFQYMTPEIVQALGDDIPLDRLEAVAKAVNGAVHGGRYPRGLGRGGLDPTGGDRQDVTWDRLFSQARHNRTQGQGTTSVGDLR</sequence>
<gene>
    <name evidence="2" type="ORF">ACFH04_25855</name>
</gene>
<accession>A0ABV6TMV3</accession>
<evidence type="ECO:0000256" key="1">
    <source>
        <dbReference type="SAM" id="MobiDB-lite"/>
    </source>
</evidence>
<feature type="region of interest" description="Disordered" evidence="1">
    <location>
        <begin position="1"/>
        <end position="29"/>
    </location>
</feature>
<feature type="compositionally biased region" description="Pro residues" evidence="1">
    <location>
        <begin position="8"/>
        <end position="19"/>
    </location>
</feature>
<evidence type="ECO:0008006" key="4">
    <source>
        <dbReference type="Google" id="ProtNLM"/>
    </source>
</evidence>
<name>A0ABV6TMV3_9ACTN</name>
<evidence type="ECO:0000313" key="2">
    <source>
        <dbReference type="EMBL" id="MFC0847112.1"/>
    </source>
</evidence>
<comment type="caution">
    <text evidence="2">The sequence shown here is derived from an EMBL/GenBank/DDBJ whole genome shotgun (WGS) entry which is preliminary data.</text>
</comment>